<evidence type="ECO:0000313" key="1">
    <source>
        <dbReference type="EMBL" id="QBQ74728.1"/>
    </source>
</evidence>
<proteinExistence type="predicted"/>
<dbReference type="PROSITE" id="PS51257">
    <property type="entry name" value="PROKAR_LIPOPROTEIN"/>
    <property type="match status" value="1"/>
</dbReference>
<dbReference type="EMBL" id="MK552141">
    <property type="protein sequence ID" value="QBQ74728.1"/>
    <property type="molecule type" value="Genomic_DNA"/>
</dbReference>
<dbReference type="Proteomes" id="UP000301424">
    <property type="component" value="Segment"/>
</dbReference>
<accession>A0A482MM41</accession>
<name>A0A482MM41_9CAUD</name>
<evidence type="ECO:0008006" key="3">
    <source>
        <dbReference type="Google" id="ProtNLM"/>
    </source>
</evidence>
<keyword evidence="2" id="KW-1185">Reference proteome</keyword>
<evidence type="ECO:0000313" key="2">
    <source>
        <dbReference type="Proteomes" id="UP000301424"/>
    </source>
</evidence>
<organism evidence="1 2">
    <name type="scientific">Burkholderia phage BcepSauron</name>
    <dbReference type="NCBI Taxonomy" id="2530033"/>
    <lineage>
        <taxon>Viruses</taxon>
        <taxon>Duplodnaviria</taxon>
        <taxon>Heunggongvirae</taxon>
        <taxon>Uroviricota</taxon>
        <taxon>Caudoviricetes</taxon>
        <taxon>Sarumanvirus</taxon>
        <taxon>Sarumanvirus bcepsauron</taxon>
    </lineage>
</organism>
<protein>
    <recommendedName>
        <fullName evidence="3">Lipoprotein</fullName>
    </recommendedName>
</protein>
<sequence>MKKLILAVALVAALTGCTRPDQARRLLAAQGYTQIEITGYAPWACSEDDTFHTEFRAVSAAGHRVQGVVCSALLKGATIRLED</sequence>
<gene>
    <name evidence="1" type="ORF">BcepSauron_348</name>
</gene>
<reference evidence="1 2" key="1">
    <citation type="submission" date="2019-02" db="EMBL/GenBank/DDBJ databases">
        <title>Complete genome sequence of Burkholderia cenocepacia phage BcepSauron.</title>
        <authorList>
            <person name="Park K."/>
            <person name="Gonzalez C."/>
            <person name="Liu M."/>
            <person name="Gill J."/>
        </authorList>
    </citation>
    <scope>NUCLEOTIDE SEQUENCE [LARGE SCALE GENOMIC DNA]</scope>
</reference>